<dbReference type="SUPFAM" id="SSF55166">
    <property type="entry name" value="Hedgehog/DD-peptidase"/>
    <property type="match status" value="1"/>
</dbReference>
<dbReference type="PANTHER" id="PTHR34385">
    <property type="entry name" value="D-ALANYL-D-ALANINE CARBOXYPEPTIDASE"/>
    <property type="match status" value="1"/>
</dbReference>
<dbReference type="InterPro" id="IPR003709">
    <property type="entry name" value="VanY-like_core_dom"/>
</dbReference>
<dbReference type="PANTHER" id="PTHR34385:SF1">
    <property type="entry name" value="PEPTIDOGLYCAN L-ALANYL-D-GLUTAMATE ENDOPEPTIDASE CWLK"/>
    <property type="match status" value="1"/>
</dbReference>
<protein>
    <submittedName>
        <fullName evidence="2">D-alanyl-D-alanine carboxypeptidase family protein</fullName>
    </submittedName>
</protein>
<dbReference type="GO" id="GO:0004180">
    <property type="term" value="F:carboxypeptidase activity"/>
    <property type="evidence" value="ECO:0007669"/>
    <property type="project" value="UniProtKB-KW"/>
</dbReference>
<dbReference type="InterPro" id="IPR058193">
    <property type="entry name" value="VanY/YodJ_core_dom"/>
</dbReference>
<keyword evidence="2" id="KW-0645">Protease</keyword>
<dbReference type="Proteomes" id="UP000285575">
    <property type="component" value="Unassembled WGS sequence"/>
</dbReference>
<evidence type="ECO:0000313" key="2">
    <source>
        <dbReference type="EMBL" id="RVU47689.1"/>
    </source>
</evidence>
<dbReference type="Pfam" id="PF02557">
    <property type="entry name" value="VanY"/>
    <property type="match status" value="1"/>
</dbReference>
<proteinExistence type="predicted"/>
<name>A0A437RLP3_9BURK</name>
<dbReference type="RefSeq" id="WP_128228151.1">
    <property type="nucleotide sequence ID" value="NZ_SACR01000002.1"/>
</dbReference>
<dbReference type="GO" id="GO:0006508">
    <property type="term" value="P:proteolysis"/>
    <property type="evidence" value="ECO:0007669"/>
    <property type="project" value="InterPro"/>
</dbReference>
<organism evidence="2 3">
    <name type="scientific">Rubrivivax rivuli</name>
    <dbReference type="NCBI Taxonomy" id="1862385"/>
    <lineage>
        <taxon>Bacteria</taxon>
        <taxon>Pseudomonadati</taxon>
        <taxon>Pseudomonadota</taxon>
        <taxon>Betaproteobacteria</taxon>
        <taxon>Burkholderiales</taxon>
        <taxon>Sphaerotilaceae</taxon>
        <taxon>Rubrivivax</taxon>
    </lineage>
</organism>
<dbReference type="InterPro" id="IPR052179">
    <property type="entry name" value="DD-CPase-like"/>
</dbReference>
<dbReference type="AlphaFoldDB" id="A0A437RLP3"/>
<gene>
    <name evidence="2" type="ORF">EOE66_08155</name>
</gene>
<dbReference type="EMBL" id="SACR01000002">
    <property type="protein sequence ID" value="RVU47689.1"/>
    <property type="molecule type" value="Genomic_DNA"/>
</dbReference>
<dbReference type="CDD" id="cd14852">
    <property type="entry name" value="LD-carboxypeptidase"/>
    <property type="match status" value="1"/>
</dbReference>
<evidence type="ECO:0000259" key="1">
    <source>
        <dbReference type="Pfam" id="PF02557"/>
    </source>
</evidence>
<sequence>MLTPALAQSLHVLGITPTLLQARGLQPCAEATQLTLAEIGPEGREFLLEPGAAQAWQTMKAAASRDGVAMCLVSAFRSVGRQTEILRDKLAAGVSIEEALRWVAPPGYSEHHSGRAIDIGVPGEPALEECFETTEAFAWLQAHAASHGFSLSYPRGNTSGYGYEPWHWCFQAR</sequence>
<keyword evidence="2" id="KW-0121">Carboxypeptidase</keyword>
<feature type="domain" description="D-alanyl-D-alanine carboxypeptidase-like core" evidence="1">
    <location>
        <begin position="48"/>
        <end position="171"/>
    </location>
</feature>
<comment type="caution">
    <text evidence="2">The sequence shown here is derived from an EMBL/GenBank/DDBJ whole genome shotgun (WGS) entry which is preliminary data.</text>
</comment>
<keyword evidence="3" id="KW-1185">Reference proteome</keyword>
<dbReference type="InterPro" id="IPR009045">
    <property type="entry name" value="Zn_M74/Hedgehog-like"/>
</dbReference>
<dbReference type="Gene3D" id="3.30.1380.10">
    <property type="match status" value="1"/>
</dbReference>
<reference evidence="2 3" key="1">
    <citation type="submission" date="2019-01" db="EMBL/GenBank/DDBJ databases">
        <authorList>
            <person name="Chen W.-M."/>
        </authorList>
    </citation>
    <scope>NUCLEOTIDE SEQUENCE [LARGE SCALE GENOMIC DNA]</scope>
    <source>
        <strain evidence="2 3">KYPY4</strain>
    </source>
</reference>
<evidence type="ECO:0000313" key="3">
    <source>
        <dbReference type="Proteomes" id="UP000285575"/>
    </source>
</evidence>
<keyword evidence="2" id="KW-0378">Hydrolase</keyword>
<accession>A0A437RLP3</accession>
<dbReference type="OrthoDB" id="9792074at2"/>